<evidence type="ECO:0008006" key="3">
    <source>
        <dbReference type="Google" id="ProtNLM"/>
    </source>
</evidence>
<organism evidence="1 2">
    <name type="scientific">Megamonas funiformis</name>
    <dbReference type="NCBI Taxonomy" id="437897"/>
    <lineage>
        <taxon>Bacteria</taxon>
        <taxon>Bacillati</taxon>
        <taxon>Bacillota</taxon>
        <taxon>Negativicutes</taxon>
        <taxon>Selenomonadales</taxon>
        <taxon>Selenomonadaceae</taxon>
        <taxon>Megamonas</taxon>
    </lineage>
</organism>
<reference evidence="1" key="1">
    <citation type="submission" date="2021-10" db="EMBL/GenBank/DDBJ databases">
        <title>Collection of gut derived symbiotic bacterial strains cultured from healthy donors.</title>
        <authorList>
            <person name="Lin H."/>
            <person name="Littmann E."/>
            <person name="Claire K."/>
            <person name="Pamer E."/>
        </authorList>
    </citation>
    <scope>NUCLEOTIDE SEQUENCE</scope>
    <source>
        <strain evidence="1">MSK.7.16</strain>
    </source>
</reference>
<evidence type="ECO:0000313" key="2">
    <source>
        <dbReference type="Proteomes" id="UP001198190"/>
    </source>
</evidence>
<protein>
    <recommendedName>
        <fullName evidence="3">Phage protein</fullName>
    </recommendedName>
</protein>
<dbReference type="RefSeq" id="WP_227152939.1">
    <property type="nucleotide sequence ID" value="NZ_JAJCGD010000014.1"/>
</dbReference>
<dbReference type="EMBL" id="JAJCGD010000014">
    <property type="protein sequence ID" value="MCB6828385.1"/>
    <property type="molecule type" value="Genomic_DNA"/>
</dbReference>
<comment type="caution">
    <text evidence="1">The sequence shown here is derived from an EMBL/GenBank/DDBJ whole genome shotgun (WGS) entry which is preliminary data.</text>
</comment>
<accession>A0AAW4U904</accession>
<proteinExistence type="predicted"/>
<name>A0AAW4U904_9FIRM</name>
<gene>
    <name evidence="1" type="ORF">LIY65_06710</name>
</gene>
<dbReference type="AlphaFoldDB" id="A0AAW4U904"/>
<dbReference type="Proteomes" id="UP001198190">
    <property type="component" value="Unassembled WGS sequence"/>
</dbReference>
<evidence type="ECO:0000313" key="1">
    <source>
        <dbReference type="EMBL" id="MCB6828385.1"/>
    </source>
</evidence>
<sequence length="157" mass="18210">MANMRVFQIQKNEILIINDDKQYTDTIENFKLDSGLSLDNINEVIYDNYQECCVVNKEFKEYPNVDFESYINNIDIYIKAKVEREYVPPKEPTEEEKALAKINEIMAANDEQIADIKDAMLVAVLTNDTELQSELKQEYASVIEDTNNKLQEVKAND</sequence>